<organism evidence="2 3">
    <name type="scientific">Schizopora paradoxa</name>
    <dbReference type="NCBI Taxonomy" id="27342"/>
    <lineage>
        <taxon>Eukaryota</taxon>
        <taxon>Fungi</taxon>
        <taxon>Dikarya</taxon>
        <taxon>Basidiomycota</taxon>
        <taxon>Agaricomycotina</taxon>
        <taxon>Agaricomycetes</taxon>
        <taxon>Hymenochaetales</taxon>
        <taxon>Schizoporaceae</taxon>
        <taxon>Schizopora</taxon>
    </lineage>
</organism>
<feature type="region of interest" description="Disordered" evidence="1">
    <location>
        <begin position="83"/>
        <end position="109"/>
    </location>
</feature>
<dbReference type="AlphaFoldDB" id="A0A0H2R3E5"/>
<gene>
    <name evidence="2" type="ORF">SCHPADRAFT_948128</name>
</gene>
<evidence type="ECO:0000256" key="1">
    <source>
        <dbReference type="SAM" id="MobiDB-lite"/>
    </source>
</evidence>
<evidence type="ECO:0000313" key="2">
    <source>
        <dbReference type="EMBL" id="KLO03968.1"/>
    </source>
</evidence>
<dbReference type="EMBL" id="KQ086834">
    <property type="protein sequence ID" value="KLO03968.1"/>
    <property type="molecule type" value="Genomic_DNA"/>
</dbReference>
<name>A0A0H2R3E5_9AGAM</name>
<accession>A0A0H2R3E5</accession>
<dbReference type="InParanoid" id="A0A0H2R3E5"/>
<reference evidence="2 3" key="1">
    <citation type="submission" date="2015-04" db="EMBL/GenBank/DDBJ databases">
        <title>Complete genome sequence of Schizopora paradoxa KUC8140, a cosmopolitan wood degrader in East Asia.</title>
        <authorList>
            <consortium name="DOE Joint Genome Institute"/>
            <person name="Min B."/>
            <person name="Park H."/>
            <person name="Jang Y."/>
            <person name="Kim J.-J."/>
            <person name="Kim K.H."/>
            <person name="Pangilinan J."/>
            <person name="Lipzen A."/>
            <person name="Riley R."/>
            <person name="Grigoriev I.V."/>
            <person name="Spatafora J.W."/>
            <person name="Choi I.-G."/>
        </authorList>
    </citation>
    <scope>NUCLEOTIDE SEQUENCE [LARGE SCALE GENOMIC DNA]</scope>
    <source>
        <strain evidence="2 3">KUC8140</strain>
    </source>
</reference>
<sequence>MRSLLAGSRYVASSPVLLPSTLPFPKPHARAQRTEHQEPNSPAFETYRRRMEDTTTTTKGMGETYTLAPPLSKRCVGAVRIGEGGAMQDDGEDGGRGLGGGSRTRKKLRNDERRESLLASSRYVASSPLLPHSLRMRIENGATIAQVASSRYGVSAYGDDKSGDVRSIEG</sequence>
<feature type="region of interest" description="Disordered" evidence="1">
    <location>
        <begin position="17"/>
        <end position="42"/>
    </location>
</feature>
<keyword evidence="3" id="KW-1185">Reference proteome</keyword>
<evidence type="ECO:0000313" key="3">
    <source>
        <dbReference type="Proteomes" id="UP000053477"/>
    </source>
</evidence>
<proteinExistence type="predicted"/>
<protein>
    <submittedName>
        <fullName evidence="2">Uncharacterized protein</fullName>
    </submittedName>
</protein>
<dbReference type="Proteomes" id="UP000053477">
    <property type="component" value="Unassembled WGS sequence"/>
</dbReference>